<gene>
    <name evidence="8" type="ORF">LWI28_008165</name>
</gene>
<dbReference type="InterPro" id="IPR027417">
    <property type="entry name" value="P-loop_NTPase"/>
</dbReference>
<reference evidence="8" key="1">
    <citation type="journal article" date="2022" name="Plant J.">
        <title>Strategies of tolerance reflected in two North American maple genomes.</title>
        <authorList>
            <person name="McEvoy S.L."/>
            <person name="Sezen U.U."/>
            <person name="Trouern-Trend A."/>
            <person name="McMahon S.M."/>
            <person name="Schaberg P.G."/>
            <person name="Yang J."/>
            <person name="Wegrzyn J.L."/>
            <person name="Swenson N.G."/>
        </authorList>
    </citation>
    <scope>NUCLEOTIDE SEQUENCE</scope>
    <source>
        <strain evidence="8">91603</strain>
    </source>
</reference>
<dbReference type="FunFam" id="1.10.10.10:FF:000322">
    <property type="entry name" value="Probable disease resistance protein At1g63360"/>
    <property type="match status" value="1"/>
</dbReference>
<dbReference type="EMBL" id="JAJSOW010000001">
    <property type="protein sequence ID" value="KAI9200450.1"/>
    <property type="molecule type" value="Genomic_DNA"/>
</dbReference>
<dbReference type="PANTHER" id="PTHR36766:SF71">
    <property type="entry name" value="DISEASE RESISTANCE PROTEIN RGA3"/>
    <property type="match status" value="1"/>
</dbReference>
<evidence type="ECO:0000313" key="9">
    <source>
        <dbReference type="Proteomes" id="UP001064489"/>
    </source>
</evidence>
<dbReference type="Pfam" id="PF23559">
    <property type="entry name" value="WHD_DRP"/>
    <property type="match status" value="1"/>
</dbReference>
<dbReference type="GO" id="GO:0051707">
    <property type="term" value="P:response to other organism"/>
    <property type="evidence" value="ECO:0007669"/>
    <property type="project" value="UniProtKB-ARBA"/>
</dbReference>
<keyword evidence="9" id="KW-1185">Reference proteome</keyword>
<keyword evidence="4" id="KW-0067">ATP-binding</keyword>
<keyword evidence="2" id="KW-0547">Nucleotide-binding</keyword>
<dbReference type="InterPro" id="IPR032675">
    <property type="entry name" value="LRR_dom_sf"/>
</dbReference>
<dbReference type="Pfam" id="PF00931">
    <property type="entry name" value="NB-ARC"/>
    <property type="match status" value="1"/>
</dbReference>
<comment type="caution">
    <text evidence="8">The sequence shown here is derived from an EMBL/GenBank/DDBJ whole genome shotgun (WGS) entry which is preliminary data.</text>
</comment>
<dbReference type="InterPro" id="IPR042197">
    <property type="entry name" value="Apaf_helical"/>
</dbReference>
<evidence type="ECO:0000256" key="3">
    <source>
        <dbReference type="ARBA" id="ARBA00022821"/>
    </source>
</evidence>
<dbReference type="InterPro" id="IPR036388">
    <property type="entry name" value="WH-like_DNA-bd_sf"/>
</dbReference>
<keyword evidence="3" id="KW-0611">Plant defense</keyword>
<protein>
    <recommendedName>
        <fullName evidence="10">Disease resistance protein RGA3</fullName>
    </recommendedName>
</protein>
<evidence type="ECO:0000259" key="7">
    <source>
        <dbReference type="Pfam" id="PF23559"/>
    </source>
</evidence>
<dbReference type="InterPro" id="IPR041118">
    <property type="entry name" value="Rx_N"/>
</dbReference>
<dbReference type="InterPro" id="IPR002182">
    <property type="entry name" value="NB-ARC"/>
</dbReference>
<evidence type="ECO:0000259" key="6">
    <source>
        <dbReference type="Pfam" id="PF18052"/>
    </source>
</evidence>
<dbReference type="GO" id="GO:0006952">
    <property type="term" value="P:defense response"/>
    <property type="evidence" value="ECO:0007669"/>
    <property type="project" value="UniProtKB-KW"/>
</dbReference>
<evidence type="ECO:0000256" key="4">
    <source>
        <dbReference type="ARBA" id="ARBA00022840"/>
    </source>
</evidence>
<accession>A0AAD5JIR7</accession>
<evidence type="ECO:0000256" key="1">
    <source>
        <dbReference type="ARBA" id="ARBA00022737"/>
    </source>
</evidence>
<evidence type="ECO:0000313" key="8">
    <source>
        <dbReference type="EMBL" id="KAI9200450.1"/>
    </source>
</evidence>
<dbReference type="SUPFAM" id="SSF52540">
    <property type="entry name" value="P-loop containing nucleoside triphosphate hydrolases"/>
    <property type="match status" value="1"/>
</dbReference>
<dbReference type="Gene3D" id="3.40.50.300">
    <property type="entry name" value="P-loop containing nucleotide triphosphate hydrolases"/>
    <property type="match status" value="1"/>
</dbReference>
<dbReference type="SUPFAM" id="SSF52058">
    <property type="entry name" value="L domain-like"/>
    <property type="match status" value="1"/>
</dbReference>
<dbReference type="Gene3D" id="3.80.10.10">
    <property type="entry name" value="Ribonuclease Inhibitor"/>
    <property type="match status" value="1"/>
</dbReference>
<dbReference type="Gene3D" id="1.20.5.4130">
    <property type="match status" value="1"/>
</dbReference>
<dbReference type="InterPro" id="IPR058922">
    <property type="entry name" value="WHD_DRP"/>
</dbReference>
<reference evidence="8" key="2">
    <citation type="submission" date="2023-02" db="EMBL/GenBank/DDBJ databases">
        <authorList>
            <person name="Swenson N.G."/>
            <person name="Wegrzyn J.L."/>
            <person name="Mcevoy S.L."/>
        </authorList>
    </citation>
    <scope>NUCLEOTIDE SEQUENCE</scope>
    <source>
        <strain evidence="8">91603</strain>
        <tissue evidence="8">Leaf</tissue>
    </source>
</reference>
<name>A0AAD5JIR7_ACENE</name>
<evidence type="ECO:0000256" key="2">
    <source>
        <dbReference type="ARBA" id="ARBA00022741"/>
    </source>
</evidence>
<dbReference type="PRINTS" id="PR00364">
    <property type="entry name" value="DISEASERSIST"/>
</dbReference>
<dbReference type="Pfam" id="PF18052">
    <property type="entry name" value="Rx_N"/>
    <property type="match status" value="1"/>
</dbReference>
<evidence type="ECO:0008006" key="10">
    <source>
        <dbReference type="Google" id="ProtNLM"/>
    </source>
</evidence>
<dbReference type="Gene3D" id="1.10.8.430">
    <property type="entry name" value="Helical domain of apoptotic protease-activating factors"/>
    <property type="match status" value="1"/>
</dbReference>
<dbReference type="PANTHER" id="PTHR36766">
    <property type="entry name" value="PLANT BROAD-SPECTRUM MILDEW RESISTANCE PROTEIN RPW8"/>
    <property type="match status" value="1"/>
</dbReference>
<feature type="domain" description="Disease resistance N-terminal" evidence="6">
    <location>
        <begin position="10"/>
        <end position="94"/>
    </location>
</feature>
<dbReference type="FunFam" id="3.40.50.300:FF:001091">
    <property type="entry name" value="Probable disease resistance protein At1g61300"/>
    <property type="match status" value="1"/>
</dbReference>
<sequence length="600" mass="68513">MAEIVLCPLLQVIFEKVTSHVMKKIADNFGLQKEIDKLEHTLQIIQAVLEDAEERQVKEKALKLWLTELKEVAYDTDNLIDEFFYKSATRSRTNFFRQVTVLIPPPELKEIRRRLDMLAVQRLNFNLKEGFVKRECEVEGRRQTGSFVIESEVFGREEDKQAIIVLLLNGEGGVQRDISVISIVGLGGLGKTTLAQLVYNDERVEKSFELKIWVCVNQEFSVRKIMKLIIESVTKHKCDFLGMDVLQSQLRHLLHGKRYLLVLDDVWNEDQDEWDKLRISLSDCAKGSKVIITTRNTKVALIVGTIPPYCLKGLSHDDCWTLFKQRSFACGEGHPNLLAIGREMVKKCGGVPLAAKALGSLMRFKREEWEWLDVLESDLWNECEGESGILPALRLSYSHLPSHLKCCFTYCSVFPKNYVIEKDSLVQLWIAEGLIKSNDNARQSLEETGNDFFNNLMWMFFFQNVNKVGDSCVTECKMHDLVHDLAQSIAGDEFILLEHSLLPKHRAQIRHSSVVCGSELHTIPESLYEAKKLRTLNLLFPRGNLGEVPPNLFSSFRYLRALNLSGSGIKRLHNSVSCLISLRDWKSPRPQTAASPTTCR</sequence>
<feature type="domain" description="Disease resistance protein winged helix" evidence="7">
    <location>
        <begin position="413"/>
        <end position="486"/>
    </location>
</feature>
<dbReference type="GO" id="GO:0005524">
    <property type="term" value="F:ATP binding"/>
    <property type="evidence" value="ECO:0007669"/>
    <property type="project" value="UniProtKB-KW"/>
</dbReference>
<dbReference type="Proteomes" id="UP001064489">
    <property type="component" value="Chromosome 9"/>
</dbReference>
<organism evidence="8 9">
    <name type="scientific">Acer negundo</name>
    <name type="common">Box elder</name>
    <dbReference type="NCBI Taxonomy" id="4023"/>
    <lineage>
        <taxon>Eukaryota</taxon>
        <taxon>Viridiplantae</taxon>
        <taxon>Streptophyta</taxon>
        <taxon>Embryophyta</taxon>
        <taxon>Tracheophyta</taxon>
        <taxon>Spermatophyta</taxon>
        <taxon>Magnoliopsida</taxon>
        <taxon>eudicotyledons</taxon>
        <taxon>Gunneridae</taxon>
        <taxon>Pentapetalae</taxon>
        <taxon>rosids</taxon>
        <taxon>malvids</taxon>
        <taxon>Sapindales</taxon>
        <taxon>Sapindaceae</taxon>
        <taxon>Hippocastanoideae</taxon>
        <taxon>Acereae</taxon>
        <taxon>Acer</taxon>
    </lineage>
</organism>
<dbReference type="Gene3D" id="1.10.10.10">
    <property type="entry name" value="Winged helix-like DNA-binding domain superfamily/Winged helix DNA-binding domain"/>
    <property type="match status" value="1"/>
</dbReference>
<dbReference type="AlphaFoldDB" id="A0AAD5JIR7"/>
<keyword evidence="1" id="KW-0677">Repeat</keyword>
<dbReference type="GO" id="GO:0043531">
    <property type="term" value="F:ADP binding"/>
    <property type="evidence" value="ECO:0007669"/>
    <property type="project" value="InterPro"/>
</dbReference>
<feature type="domain" description="NB-ARC" evidence="5">
    <location>
        <begin position="159"/>
        <end position="328"/>
    </location>
</feature>
<proteinExistence type="predicted"/>
<evidence type="ECO:0000259" key="5">
    <source>
        <dbReference type="Pfam" id="PF00931"/>
    </source>
</evidence>